<comment type="caution">
    <text evidence="2">The sequence shown here is derived from an EMBL/GenBank/DDBJ whole genome shotgun (WGS) entry which is preliminary data.</text>
</comment>
<dbReference type="Proteomes" id="UP000054937">
    <property type="component" value="Unassembled WGS sequence"/>
</dbReference>
<evidence type="ECO:0000313" key="3">
    <source>
        <dbReference type="Proteomes" id="UP000054937"/>
    </source>
</evidence>
<evidence type="ECO:0000313" key="2">
    <source>
        <dbReference type="EMBL" id="KRX04245.1"/>
    </source>
</evidence>
<keyword evidence="1" id="KW-0732">Signal</keyword>
<proteinExistence type="predicted"/>
<reference evidence="2 3" key="1">
    <citation type="journal article" date="2015" name="Sci. Rep.">
        <title>Genome of the facultative scuticociliatosis pathogen Pseudocohnilembus persalinus provides insight into its virulence through horizontal gene transfer.</title>
        <authorList>
            <person name="Xiong J."/>
            <person name="Wang G."/>
            <person name="Cheng J."/>
            <person name="Tian M."/>
            <person name="Pan X."/>
            <person name="Warren A."/>
            <person name="Jiang C."/>
            <person name="Yuan D."/>
            <person name="Miao W."/>
        </authorList>
    </citation>
    <scope>NUCLEOTIDE SEQUENCE [LARGE SCALE GENOMIC DNA]</scope>
    <source>
        <strain evidence="2">36N120E</strain>
    </source>
</reference>
<sequence length="438" mass="49645">MKYFTFLVLLLIIGQILAQNFENCKGTTNNQPLIDVDAKLVQQTPGGKKYFFAQGDNQITIVNVTGTYYEMGYKTGVLMKEEINSNLNEMNKYVVQQIDDLLENFGVPAYLVKILVNKNIEKLGDYLLGLNWELAFPYIPTRYIDEMQGLADGSQASFQLIRNWNMFPELIKAHCTIVGAWAPSTKGDKLLTLRSLDFDHASPMNKNPLITVYHPTQQDGENKSYPFSNIGYAGLIGALTANGSQGVSVAEKVWLPRDTSNNPTTYQGKPWMFALRDLAEFELTIQDLDDALWNTDRTCRIHVGIASAESQTFQGVNYSWKVIEFFNDQNYTYTEAHPQLDGIMYFDKHVQPSNDACIGDILSYYWGEITWETLFRDVAGWHKTGDTQVCVTDVYESTIYISYSAANTNIEAHERSPMKIDLRPYYGTSGSLQKPLKN</sequence>
<dbReference type="PANTHER" id="PTHR35190:SF1">
    <property type="entry name" value="PEPTIDASE C45 HYDROLASE DOMAIN-CONTAINING PROTEIN"/>
    <property type="match status" value="1"/>
</dbReference>
<feature type="chain" id="PRO_5006867547" evidence="1">
    <location>
        <begin position="19"/>
        <end position="438"/>
    </location>
</feature>
<keyword evidence="3" id="KW-1185">Reference proteome</keyword>
<dbReference type="OrthoDB" id="312228at2759"/>
<dbReference type="InterPro" id="IPR047803">
    <property type="entry name" value="DCD1A/B-like"/>
</dbReference>
<gene>
    <name evidence="2" type="ORF">PPERSA_11369</name>
</gene>
<dbReference type="InParanoid" id="A0A0V0QQK8"/>
<dbReference type="EMBL" id="LDAU01000120">
    <property type="protein sequence ID" value="KRX04245.1"/>
    <property type="molecule type" value="Genomic_DNA"/>
</dbReference>
<name>A0A0V0QQK8_PSEPJ</name>
<accession>A0A0V0QQK8</accession>
<protein>
    <submittedName>
        <fullName evidence="2">Uncharacterized protein</fullName>
    </submittedName>
</protein>
<evidence type="ECO:0000256" key="1">
    <source>
        <dbReference type="SAM" id="SignalP"/>
    </source>
</evidence>
<dbReference type="PANTHER" id="PTHR35190">
    <property type="entry name" value="PROTEIN DCD1B"/>
    <property type="match status" value="1"/>
</dbReference>
<dbReference type="OMA" id="GICEKYW"/>
<dbReference type="AlphaFoldDB" id="A0A0V0QQK8"/>
<organism evidence="2 3">
    <name type="scientific">Pseudocohnilembus persalinus</name>
    <name type="common">Ciliate</name>
    <dbReference type="NCBI Taxonomy" id="266149"/>
    <lineage>
        <taxon>Eukaryota</taxon>
        <taxon>Sar</taxon>
        <taxon>Alveolata</taxon>
        <taxon>Ciliophora</taxon>
        <taxon>Intramacronucleata</taxon>
        <taxon>Oligohymenophorea</taxon>
        <taxon>Scuticociliatia</taxon>
        <taxon>Philasterida</taxon>
        <taxon>Pseudocohnilembidae</taxon>
        <taxon>Pseudocohnilembus</taxon>
    </lineage>
</organism>
<feature type="signal peptide" evidence="1">
    <location>
        <begin position="1"/>
        <end position="18"/>
    </location>
</feature>